<dbReference type="InterPro" id="IPR016721">
    <property type="entry name" value="Bet3"/>
</dbReference>
<dbReference type="eggNOG" id="KOG3330">
    <property type="taxonomic scope" value="Eukaryota"/>
</dbReference>
<evidence type="ECO:0000256" key="5">
    <source>
        <dbReference type="ARBA" id="ARBA00022824"/>
    </source>
</evidence>
<evidence type="ECO:0000256" key="7">
    <source>
        <dbReference type="ARBA" id="ARBA00023034"/>
    </source>
</evidence>
<dbReference type="GO" id="GO:0030008">
    <property type="term" value="C:TRAPP complex"/>
    <property type="evidence" value="ECO:0000318"/>
    <property type="project" value="GO_Central"/>
</dbReference>
<keyword evidence="4" id="KW-0813">Transport</keyword>
<gene>
    <name evidence="8" type="ORF">TVAG_437270</name>
</gene>
<dbReference type="Gene3D" id="3.30.1380.20">
    <property type="entry name" value="Trafficking protein particle complex subunit 3"/>
    <property type="match status" value="1"/>
</dbReference>
<dbReference type="SMR" id="A2DFH3"/>
<sequence>MSQSQSVEFSALVYGSFVASLLEMTEDVEEVNKKLDEIGYRIGLRLAHDFGRDDSLERIDTPDKVVGNVIEKKWPSLSHSNKQVQTQVDGKNIILTFPPSIFTQNVQIPELYSGVHFTGMLPGILRGIFEIFHFRVNTTLLEQSEQVGTKVQIEVVEEIPIAVPKTDD</sequence>
<name>A2DFH3_TRIV3</name>
<dbReference type="InterPro" id="IPR024096">
    <property type="entry name" value="NO_sig/Golgi_transp_ligand-bd"/>
</dbReference>
<dbReference type="STRING" id="5722.A2DFH3"/>
<keyword evidence="5" id="KW-0256">Endoplasmic reticulum</keyword>
<dbReference type="OrthoDB" id="10262857at2759"/>
<keyword evidence="6" id="KW-0931">ER-Golgi transport</keyword>
<dbReference type="AlphaFoldDB" id="A2DFH3"/>
<accession>A2DFH3</accession>
<dbReference type="InterPro" id="IPR007194">
    <property type="entry name" value="TRAPP_component"/>
</dbReference>
<comment type="similarity">
    <text evidence="3">Belongs to the TRAPP small subunits family. BET3 subfamily.</text>
</comment>
<dbReference type="Proteomes" id="UP000001542">
    <property type="component" value="Unassembled WGS sequence"/>
</dbReference>
<protein>
    <recommendedName>
        <fullName evidence="10">Trafficking protein particle complex subunit</fullName>
    </recommendedName>
</protein>
<keyword evidence="9" id="KW-1185">Reference proteome</keyword>
<evidence type="ECO:0000256" key="2">
    <source>
        <dbReference type="ARBA" id="ARBA00004240"/>
    </source>
</evidence>
<evidence type="ECO:0000256" key="3">
    <source>
        <dbReference type="ARBA" id="ARBA00006218"/>
    </source>
</evidence>
<organism evidence="8 9">
    <name type="scientific">Trichomonas vaginalis (strain ATCC PRA-98 / G3)</name>
    <dbReference type="NCBI Taxonomy" id="412133"/>
    <lineage>
        <taxon>Eukaryota</taxon>
        <taxon>Metamonada</taxon>
        <taxon>Parabasalia</taxon>
        <taxon>Trichomonadida</taxon>
        <taxon>Trichomonadidae</taxon>
        <taxon>Trichomonas</taxon>
    </lineage>
</organism>
<evidence type="ECO:0000313" key="8">
    <source>
        <dbReference type="EMBL" id="EAY20901.1"/>
    </source>
</evidence>
<dbReference type="Pfam" id="PF04051">
    <property type="entry name" value="TRAPP"/>
    <property type="match status" value="1"/>
</dbReference>
<dbReference type="RefSeq" id="XP_001581887.1">
    <property type="nucleotide sequence ID" value="XM_001581837.1"/>
</dbReference>
<dbReference type="GO" id="GO:0005829">
    <property type="term" value="C:cytosol"/>
    <property type="evidence" value="ECO:0000318"/>
    <property type="project" value="GO_Central"/>
</dbReference>
<keyword evidence="7" id="KW-0333">Golgi apparatus</keyword>
<dbReference type="GO" id="GO:0005783">
    <property type="term" value="C:endoplasmic reticulum"/>
    <property type="evidence" value="ECO:0007669"/>
    <property type="project" value="UniProtKB-SubCell"/>
</dbReference>
<evidence type="ECO:0000256" key="1">
    <source>
        <dbReference type="ARBA" id="ARBA00004222"/>
    </source>
</evidence>
<comment type="subcellular location">
    <subcellularLocation>
        <location evidence="2">Endoplasmic reticulum</location>
    </subcellularLocation>
    <subcellularLocation>
        <location evidence="1">Golgi apparatus</location>
        <location evidence="1">cis-Golgi network</location>
    </subcellularLocation>
</comment>
<evidence type="ECO:0000313" key="9">
    <source>
        <dbReference type="Proteomes" id="UP000001542"/>
    </source>
</evidence>
<reference evidence="8" key="1">
    <citation type="submission" date="2006-10" db="EMBL/GenBank/DDBJ databases">
        <authorList>
            <person name="Amadeo P."/>
            <person name="Zhao Q."/>
            <person name="Wortman J."/>
            <person name="Fraser-Liggett C."/>
            <person name="Carlton J."/>
        </authorList>
    </citation>
    <scope>NUCLEOTIDE SEQUENCE</scope>
    <source>
        <strain evidence="8">G3</strain>
    </source>
</reference>
<evidence type="ECO:0000256" key="6">
    <source>
        <dbReference type="ARBA" id="ARBA00022892"/>
    </source>
</evidence>
<evidence type="ECO:0000256" key="4">
    <source>
        <dbReference type="ARBA" id="ARBA00022448"/>
    </source>
</evidence>
<proteinExistence type="inferred from homology"/>
<dbReference type="EMBL" id="DS113194">
    <property type="protein sequence ID" value="EAY20901.1"/>
    <property type="molecule type" value="Genomic_DNA"/>
</dbReference>
<dbReference type="GO" id="GO:0033106">
    <property type="term" value="C:cis-Golgi network membrane"/>
    <property type="evidence" value="ECO:0000318"/>
    <property type="project" value="GO_Central"/>
</dbReference>
<dbReference type="VEuPathDB" id="TrichDB:TVAGG3_0564800"/>
<dbReference type="InParanoid" id="A2DFH3"/>
<reference evidence="8" key="2">
    <citation type="journal article" date="2007" name="Science">
        <title>Draft genome sequence of the sexually transmitted pathogen Trichomonas vaginalis.</title>
        <authorList>
            <person name="Carlton J.M."/>
            <person name="Hirt R.P."/>
            <person name="Silva J.C."/>
            <person name="Delcher A.L."/>
            <person name="Schatz M."/>
            <person name="Zhao Q."/>
            <person name="Wortman J.R."/>
            <person name="Bidwell S.L."/>
            <person name="Alsmark U.C.M."/>
            <person name="Besteiro S."/>
            <person name="Sicheritz-Ponten T."/>
            <person name="Noel C.J."/>
            <person name="Dacks J.B."/>
            <person name="Foster P.G."/>
            <person name="Simillion C."/>
            <person name="Van de Peer Y."/>
            <person name="Miranda-Saavedra D."/>
            <person name="Barton G.J."/>
            <person name="Westrop G.D."/>
            <person name="Mueller S."/>
            <person name="Dessi D."/>
            <person name="Fiori P.L."/>
            <person name="Ren Q."/>
            <person name="Paulsen I."/>
            <person name="Zhang H."/>
            <person name="Bastida-Corcuera F.D."/>
            <person name="Simoes-Barbosa A."/>
            <person name="Brown M.T."/>
            <person name="Hayes R.D."/>
            <person name="Mukherjee M."/>
            <person name="Okumura C.Y."/>
            <person name="Schneider R."/>
            <person name="Smith A.J."/>
            <person name="Vanacova S."/>
            <person name="Villalvazo M."/>
            <person name="Haas B.J."/>
            <person name="Pertea M."/>
            <person name="Feldblyum T.V."/>
            <person name="Utterback T.R."/>
            <person name="Shu C.L."/>
            <person name="Osoegawa K."/>
            <person name="de Jong P.J."/>
            <person name="Hrdy I."/>
            <person name="Horvathova L."/>
            <person name="Zubacova Z."/>
            <person name="Dolezal P."/>
            <person name="Malik S.B."/>
            <person name="Logsdon J.M. Jr."/>
            <person name="Henze K."/>
            <person name="Gupta A."/>
            <person name="Wang C.C."/>
            <person name="Dunne R.L."/>
            <person name="Upcroft J.A."/>
            <person name="Upcroft P."/>
            <person name="White O."/>
            <person name="Salzberg S.L."/>
            <person name="Tang P."/>
            <person name="Chiu C.-H."/>
            <person name="Lee Y.-S."/>
            <person name="Embley T.M."/>
            <person name="Coombs G.H."/>
            <person name="Mottram J.C."/>
            <person name="Tachezy J."/>
            <person name="Fraser-Liggett C.M."/>
            <person name="Johnson P.J."/>
        </authorList>
    </citation>
    <scope>NUCLEOTIDE SEQUENCE [LARGE SCALE GENOMIC DNA]</scope>
    <source>
        <strain evidence="8">G3</strain>
    </source>
</reference>
<dbReference type="KEGG" id="tva:5466448"/>
<dbReference type="GO" id="GO:0006888">
    <property type="term" value="P:endoplasmic reticulum to Golgi vesicle-mediated transport"/>
    <property type="evidence" value="ECO:0000318"/>
    <property type="project" value="GO_Central"/>
</dbReference>
<dbReference type="VEuPathDB" id="TrichDB:TVAG_437270"/>
<dbReference type="GO" id="GO:0006891">
    <property type="term" value="P:intra-Golgi vesicle-mediated transport"/>
    <property type="evidence" value="ECO:0000318"/>
    <property type="project" value="GO_Central"/>
</dbReference>
<dbReference type="PANTHER" id="PTHR13048">
    <property type="entry name" value="TRAFFICKING PROTEIN PARTICLE COMPLEX SUBUNIT 3"/>
    <property type="match status" value="1"/>
</dbReference>
<dbReference type="SUPFAM" id="SSF111126">
    <property type="entry name" value="Ligand-binding domain in the NO signalling and Golgi transport"/>
    <property type="match status" value="1"/>
</dbReference>
<evidence type="ECO:0008006" key="10">
    <source>
        <dbReference type="Google" id="ProtNLM"/>
    </source>
</evidence>